<dbReference type="InterPro" id="IPR001611">
    <property type="entry name" value="Leu-rich_rpt"/>
</dbReference>
<evidence type="ECO:0000256" key="13">
    <source>
        <dbReference type="SAM" id="SignalP"/>
    </source>
</evidence>
<evidence type="ECO:0000256" key="4">
    <source>
        <dbReference type="ARBA" id="ARBA00022614"/>
    </source>
</evidence>
<keyword evidence="4" id="KW-0433">Leucine-rich repeat</keyword>
<sequence length="1285" mass="143823">MELKWLAMVLVVLSLGAGLCDGCLEEERFALFQLKPFFEFINYKLQANNFEVECDPITGRVTHLFLNYSSSNKMQWYLNASLFLPFEELQNLSLNRNFIAGCIVNQGFERLSSKLDKLENLDLSENHFNDSILASLSELASLKSLNLKYNLFTGLNPTNGIEMLLKLNNLETLDLSSNRLGNNILSQLNDFASLKSLHLVYCGLKGTVDIQELYLGGNEINSLGSLFHGKSLGFKHMIFFNIIFKNLEKEGMKLNKLEVLSVPGNLFNNSIFSSLAEVSNLKSLDLSYNQLEGAINTKDLNVLSNLEELILFGNKVNGFIPSQGLRLMNLKHLDLGTLSIDINGLTDMKDLYGFSNLEELTMSCDTDASAYAYADCSFSLQSLGLFPTLKTLSLDGFHIYETTMASYSHNIDFTSLKRLELWNCKINKNLTRQKGLNLRSLEELQLESSSLPSNFIQVFGPLISLKKLTAYGIDGNKTPPMHDFCELTNLQELYIKGNNLKDSLPMCFSNLTSFKKLSLSLNQFSGNISALKSLTLLESLDLSSNQFSGNISALQSLTLLESLDLSSNQFSRNISVLQSLTLLEFLDLSSNQFFGNISALESLTSLQLLDISNNKFHILSSLRPLFNLSKLKYFNADNNTIHADDHEMSHSSAPRFQLSSISLSCCGTGGSFPQFFYHQSELQKVTLSDIYFKVDRFPFWLLENNTKLGTLRLMNCSLSGPFQVPLRAHSALIYLDISYNAFGGNIPVRIGARLPFLDYLNMSKNCFNGSIPSSFGDMSSLQVLDLSNNQLSGKIPEHMATGCSSLQFLALSNNTLQGSIFSGNFNLTSLSELELNGNNFTGMIPNVLANCSDLYILDLRNNYIFGEVPSWIWNKSRLAELDVSRNQLFGRLPQWRGNVSNLEQVSMADNQLNGSIPRAICSLNLKLKFLDLSMNSLYGTLPSCFKPVSAKEVHLSKNMLQGALSNAFRDSSSLVILDLSYNHLKGNIPNWISHLSDLSYLLLKGNHFEGEIPIQLCKLDRLSLIDLSQNNLSGGIPSCLKVSVLNYVIEQYIWYHLLDVDTNSSMSIEVPIEYTVKSNSYSYKRRMLQYMSGIDLSCNNFETKNIMKLITLNLSHNSLTGPVPRAFSNLTDMESLDLSYNNLTGNIPVEFAVLNFLEYFNVSYNNLSGKTPEGIGQLGTFDESSYVGNPFLCGSLVGKNCSLVVTPLTPKATAINKEDHGFIDMDAFYGSFSACYVMVLLCIAAMLYINSYWRQAWFYYIQMAVDSCYYFVVDNFPGSFCSRNM</sequence>
<feature type="transmembrane region" description="Helical" evidence="12">
    <location>
        <begin position="1227"/>
        <end position="1249"/>
    </location>
</feature>
<evidence type="ECO:0000313" key="14">
    <source>
        <dbReference type="EMBL" id="TYH14552.1"/>
    </source>
</evidence>
<feature type="chain" id="PRO_5022794650" description="Leucine-rich repeat-containing N-terminal plant-type domain-containing protein" evidence="13">
    <location>
        <begin position="23"/>
        <end position="1285"/>
    </location>
</feature>
<keyword evidence="15" id="KW-1185">Reference proteome</keyword>
<dbReference type="SMART" id="SM00369">
    <property type="entry name" value="LRR_TYP"/>
    <property type="match status" value="12"/>
</dbReference>
<dbReference type="InterPro" id="IPR032675">
    <property type="entry name" value="LRR_dom_sf"/>
</dbReference>
<dbReference type="PANTHER" id="PTHR48060:SF21">
    <property type="entry name" value="L DOMAIN-LIKE PROTEIN"/>
    <property type="match status" value="1"/>
</dbReference>
<keyword evidence="6 13" id="KW-0732">Signal</keyword>
<evidence type="ECO:0000256" key="11">
    <source>
        <dbReference type="ARBA" id="ARBA00023180"/>
    </source>
</evidence>
<dbReference type="Pfam" id="PF13855">
    <property type="entry name" value="LRR_8"/>
    <property type="match status" value="3"/>
</dbReference>
<evidence type="ECO:0008006" key="16">
    <source>
        <dbReference type="Google" id="ProtNLM"/>
    </source>
</evidence>
<reference evidence="14 15" key="1">
    <citation type="submission" date="2019-06" db="EMBL/GenBank/DDBJ databases">
        <title>WGS assembly of Gossypium darwinii.</title>
        <authorList>
            <person name="Chen Z.J."/>
            <person name="Sreedasyam A."/>
            <person name="Ando A."/>
            <person name="Song Q."/>
            <person name="De L."/>
            <person name="Hulse-Kemp A."/>
            <person name="Ding M."/>
            <person name="Ye W."/>
            <person name="Kirkbride R."/>
            <person name="Jenkins J."/>
            <person name="Plott C."/>
            <person name="Lovell J."/>
            <person name="Lin Y.-M."/>
            <person name="Vaughn R."/>
            <person name="Liu B."/>
            <person name="Li W."/>
            <person name="Simpson S."/>
            <person name="Scheffler B."/>
            <person name="Saski C."/>
            <person name="Grover C."/>
            <person name="Hu G."/>
            <person name="Conover J."/>
            <person name="Carlson J."/>
            <person name="Shu S."/>
            <person name="Boston L."/>
            <person name="Williams M."/>
            <person name="Peterson D."/>
            <person name="Mcgee K."/>
            <person name="Jones D."/>
            <person name="Wendel J."/>
            <person name="Stelly D."/>
            <person name="Grimwood J."/>
            <person name="Schmutz J."/>
        </authorList>
    </citation>
    <scope>NUCLEOTIDE SEQUENCE [LARGE SCALE GENOMIC DNA]</scope>
    <source>
        <strain evidence="14">1808015.09</strain>
    </source>
</reference>
<evidence type="ECO:0000256" key="2">
    <source>
        <dbReference type="ARBA" id="ARBA00009592"/>
    </source>
</evidence>
<feature type="signal peptide" evidence="13">
    <location>
        <begin position="1"/>
        <end position="22"/>
    </location>
</feature>
<dbReference type="FunFam" id="3.80.10.10:FF:000213">
    <property type="entry name" value="Tyrosine-sulfated glycopeptide receptor 1"/>
    <property type="match status" value="1"/>
</dbReference>
<evidence type="ECO:0000313" key="15">
    <source>
        <dbReference type="Proteomes" id="UP000323506"/>
    </source>
</evidence>
<evidence type="ECO:0000256" key="6">
    <source>
        <dbReference type="ARBA" id="ARBA00022729"/>
    </source>
</evidence>
<keyword evidence="7" id="KW-0677">Repeat</keyword>
<dbReference type="SMART" id="SM00365">
    <property type="entry name" value="LRR_SD22"/>
    <property type="match status" value="14"/>
</dbReference>
<keyword evidence="11" id="KW-0325">Glycoprotein</keyword>
<evidence type="ECO:0000256" key="5">
    <source>
        <dbReference type="ARBA" id="ARBA00022692"/>
    </source>
</evidence>
<dbReference type="EMBL" id="CM017693">
    <property type="protein sequence ID" value="TYH14552.1"/>
    <property type="molecule type" value="Genomic_DNA"/>
</dbReference>
<dbReference type="SUPFAM" id="SSF52058">
    <property type="entry name" value="L domain-like"/>
    <property type="match status" value="1"/>
</dbReference>
<comment type="similarity">
    <text evidence="2">Belongs to the RLP family.</text>
</comment>
<dbReference type="FunFam" id="3.80.10.10:FF:000041">
    <property type="entry name" value="LRR receptor-like serine/threonine-protein kinase ERECTA"/>
    <property type="match status" value="2"/>
</dbReference>
<name>A0A5D2G9J6_GOSDA</name>
<dbReference type="Gene3D" id="3.80.10.10">
    <property type="entry name" value="Ribonuclease Inhibitor"/>
    <property type="match status" value="5"/>
</dbReference>
<dbReference type="SUPFAM" id="SSF52047">
    <property type="entry name" value="RNI-like"/>
    <property type="match status" value="2"/>
</dbReference>
<gene>
    <name evidence="14" type="ORF">ES288_A06G229300v1</name>
</gene>
<evidence type="ECO:0000256" key="9">
    <source>
        <dbReference type="ARBA" id="ARBA00023136"/>
    </source>
</evidence>
<evidence type="ECO:0000256" key="12">
    <source>
        <dbReference type="SAM" id="Phobius"/>
    </source>
</evidence>
<protein>
    <recommendedName>
        <fullName evidence="16">Leucine-rich repeat-containing N-terminal plant-type domain-containing protein</fullName>
    </recommendedName>
</protein>
<keyword evidence="5 12" id="KW-0812">Transmembrane</keyword>
<keyword evidence="10" id="KW-0675">Receptor</keyword>
<dbReference type="PRINTS" id="PR00019">
    <property type="entry name" value="LEURICHRPT"/>
</dbReference>
<dbReference type="InterPro" id="IPR053211">
    <property type="entry name" value="DNA_repair-toleration"/>
</dbReference>
<evidence type="ECO:0000256" key="1">
    <source>
        <dbReference type="ARBA" id="ARBA00004251"/>
    </source>
</evidence>
<keyword evidence="8 12" id="KW-1133">Transmembrane helix</keyword>
<dbReference type="InterPro" id="IPR003591">
    <property type="entry name" value="Leu-rich_rpt_typical-subtyp"/>
</dbReference>
<evidence type="ECO:0000256" key="10">
    <source>
        <dbReference type="ARBA" id="ARBA00023170"/>
    </source>
</evidence>
<keyword evidence="9 12" id="KW-0472">Membrane</keyword>
<comment type="subcellular location">
    <subcellularLocation>
        <location evidence="1">Cell membrane</location>
        <topology evidence="1">Single-pass type I membrane protein</topology>
    </subcellularLocation>
</comment>
<dbReference type="GO" id="GO:0005886">
    <property type="term" value="C:plasma membrane"/>
    <property type="evidence" value="ECO:0007669"/>
    <property type="project" value="UniProtKB-SubCell"/>
</dbReference>
<dbReference type="PROSITE" id="PS51450">
    <property type="entry name" value="LRR"/>
    <property type="match status" value="2"/>
</dbReference>
<dbReference type="Pfam" id="PF00560">
    <property type="entry name" value="LRR_1"/>
    <property type="match status" value="4"/>
</dbReference>
<organism evidence="14 15">
    <name type="scientific">Gossypium darwinii</name>
    <name type="common">Darwin's cotton</name>
    <name type="synonym">Gossypium barbadense var. darwinii</name>
    <dbReference type="NCBI Taxonomy" id="34276"/>
    <lineage>
        <taxon>Eukaryota</taxon>
        <taxon>Viridiplantae</taxon>
        <taxon>Streptophyta</taxon>
        <taxon>Embryophyta</taxon>
        <taxon>Tracheophyta</taxon>
        <taxon>Spermatophyta</taxon>
        <taxon>Magnoliopsida</taxon>
        <taxon>eudicotyledons</taxon>
        <taxon>Gunneridae</taxon>
        <taxon>Pentapetalae</taxon>
        <taxon>rosids</taxon>
        <taxon>malvids</taxon>
        <taxon>Malvales</taxon>
        <taxon>Malvaceae</taxon>
        <taxon>Malvoideae</taxon>
        <taxon>Gossypium</taxon>
    </lineage>
</organism>
<proteinExistence type="inferred from homology"/>
<dbReference type="Proteomes" id="UP000323506">
    <property type="component" value="Chromosome A06"/>
</dbReference>
<accession>A0A5D2G9J6</accession>
<evidence type="ECO:0000256" key="7">
    <source>
        <dbReference type="ARBA" id="ARBA00022737"/>
    </source>
</evidence>
<evidence type="ECO:0000256" key="8">
    <source>
        <dbReference type="ARBA" id="ARBA00022989"/>
    </source>
</evidence>
<dbReference type="PANTHER" id="PTHR48060">
    <property type="entry name" value="DNA DAMAGE-REPAIR/TOLERATION PROTEIN DRT100"/>
    <property type="match status" value="1"/>
</dbReference>
<evidence type="ECO:0000256" key="3">
    <source>
        <dbReference type="ARBA" id="ARBA00022475"/>
    </source>
</evidence>
<keyword evidence="3" id="KW-1003">Cell membrane</keyword>